<dbReference type="GeneID" id="25267531"/>
<reference evidence="2 3" key="1">
    <citation type="submission" date="2014-05" db="EMBL/GenBank/DDBJ databases">
        <title>Draft genome sequence of a rare smut relative, Tilletiaria anomala UBC 951.</title>
        <authorList>
            <consortium name="DOE Joint Genome Institute"/>
            <person name="Toome M."/>
            <person name="Kuo A."/>
            <person name="Henrissat B."/>
            <person name="Lipzen A."/>
            <person name="Tritt A."/>
            <person name="Yoshinaga Y."/>
            <person name="Zane M."/>
            <person name="Barry K."/>
            <person name="Grigoriev I.V."/>
            <person name="Spatafora J.W."/>
            <person name="Aimea M.C."/>
        </authorList>
    </citation>
    <scope>NUCLEOTIDE SEQUENCE [LARGE SCALE GENOMIC DNA]</scope>
    <source>
        <strain evidence="2 3">UBC 951</strain>
    </source>
</reference>
<gene>
    <name evidence="2" type="ORF">K437DRAFT_48246</name>
</gene>
<evidence type="ECO:0000313" key="2">
    <source>
        <dbReference type="EMBL" id="KDN36832.1"/>
    </source>
</evidence>
<dbReference type="AlphaFoldDB" id="A0A066V540"/>
<protein>
    <submittedName>
        <fullName evidence="2">Uncharacterized protein</fullName>
    </submittedName>
</protein>
<organism evidence="2 3">
    <name type="scientific">Tilletiaria anomala (strain ATCC 24038 / CBS 436.72 / UBC 951)</name>
    <dbReference type="NCBI Taxonomy" id="1037660"/>
    <lineage>
        <taxon>Eukaryota</taxon>
        <taxon>Fungi</taxon>
        <taxon>Dikarya</taxon>
        <taxon>Basidiomycota</taxon>
        <taxon>Ustilaginomycotina</taxon>
        <taxon>Exobasidiomycetes</taxon>
        <taxon>Georgefischeriales</taxon>
        <taxon>Tilletiariaceae</taxon>
        <taxon>Tilletiaria</taxon>
    </lineage>
</organism>
<comment type="caution">
    <text evidence="2">The sequence shown here is derived from an EMBL/GenBank/DDBJ whole genome shotgun (WGS) entry which is preliminary data.</text>
</comment>
<feature type="signal peptide" evidence="1">
    <location>
        <begin position="1"/>
        <end position="20"/>
    </location>
</feature>
<accession>A0A066V540</accession>
<dbReference type="EMBL" id="JMSN01000155">
    <property type="protein sequence ID" value="KDN36832.1"/>
    <property type="molecule type" value="Genomic_DNA"/>
</dbReference>
<keyword evidence="1" id="KW-0732">Signal</keyword>
<sequence>MQAHLALLIAFLSFFRQACAQTTLSNGPTYASGAYPFPQPSQPGQVTPGGDGTSFNNVISISGELEDRKSTGRMHQASIYEFTFISFHQEHRAICFSPSLRHLPLPQPHQFSEATTQWQPTIQMRQRRRFLRTRQSPQAPHLVLHPVVVPAPAKMLPPRS</sequence>
<evidence type="ECO:0000256" key="1">
    <source>
        <dbReference type="SAM" id="SignalP"/>
    </source>
</evidence>
<keyword evidence="3" id="KW-1185">Reference proteome</keyword>
<proteinExistence type="predicted"/>
<dbReference type="RefSeq" id="XP_013240178.1">
    <property type="nucleotide sequence ID" value="XM_013384724.1"/>
</dbReference>
<dbReference type="InParanoid" id="A0A066V540"/>
<feature type="chain" id="PRO_5001632728" evidence="1">
    <location>
        <begin position="21"/>
        <end position="160"/>
    </location>
</feature>
<dbReference type="HOGENOM" id="CLU_1653363_0_0_1"/>
<name>A0A066V540_TILAU</name>
<dbReference type="Proteomes" id="UP000027361">
    <property type="component" value="Unassembled WGS sequence"/>
</dbReference>
<evidence type="ECO:0000313" key="3">
    <source>
        <dbReference type="Proteomes" id="UP000027361"/>
    </source>
</evidence>